<evidence type="ECO:0000313" key="3">
    <source>
        <dbReference type="Proteomes" id="UP001597010"/>
    </source>
</evidence>
<protein>
    <submittedName>
        <fullName evidence="2">SdpI family protein</fullName>
    </submittedName>
</protein>
<accession>A0ABW3AYU5</accession>
<dbReference type="InterPro" id="IPR025962">
    <property type="entry name" value="SdpI/YhfL"/>
</dbReference>
<feature type="transmembrane region" description="Helical" evidence="1">
    <location>
        <begin position="6"/>
        <end position="23"/>
    </location>
</feature>
<dbReference type="Pfam" id="PF13630">
    <property type="entry name" value="SdpI"/>
    <property type="match status" value="1"/>
</dbReference>
<keyword evidence="1" id="KW-1133">Transmembrane helix</keyword>
<reference evidence="3" key="1">
    <citation type="journal article" date="2019" name="Int. J. Syst. Evol. Microbiol.">
        <title>The Global Catalogue of Microorganisms (GCM) 10K type strain sequencing project: providing services to taxonomists for standard genome sequencing and annotation.</title>
        <authorList>
            <consortium name="The Broad Institute Genomics Platform"/>
            <consortium name="The Broad Institute Genome Sequencing Center for Infectious Disease"/>
            <person name="Wu L."/>
            <person name="Ma J."/>
        </authorList>
    </citation>
    <scope>NUCLEOTIDE SEQUENCE [LARGE SCALE GENOMIC DNA]</scope>
    <source>
        <strain evidence="3">CCUG 61484</strain>
    </source>
</reference>
<comment type="caution">
    <text evidence="2">The sequence shown here is derived from an EMBL/GenBank/DDBJ whole genome shotgun (WGS) entry which is preliminary data.</text>
</comment>
<keyword evidence="1" id="KW-0812">Transmembrane</keyword>
<dbReference type="EMBL" id="JBHTHZ010000014">
    <property type="protein sequence ID" value="MFD0795569.1"/>
    <property type="molecule type" value="Genomic_DNA"/>
</dbReference>
<dbReference type="RefSeq" id="WP_377118091.1">
    <property type="nucleotide sequence ID" value="NZ_JBHTHZ010000014.1"/>
</dbReference>
<organism evidence="2 3">
    <name type="scientific">Mucilaginibacter litoreus</name>
    <dbReference type="NCBI Taxonomy" id="1048221"/>
    <lineage>
        <taxon>Bacteria</taxon>
        <taxon>Pseudomonadati</taxon>
        <taxon>Bacteroidota</taxon>
        <taxon>Sphingobacteriia</taxon>
        <taxon>Sphingobacteriales</taxon>
        <taxon>Sphingobacteriaceae</taxon>
        <taxon>Mucilaginibacter</taxon>
    </lineage>
</organism>
<keyword evidence="1" id="KW-0472">Membrane</keyword>
<feature type="transmembrane region" description="Helical" evidence="1">
    <location>
        <begin position="89"/>
        <end position="110"/>
    </location>
</feature>
<sequence>MEVLNWLIGPQLIGLIFIAAAAIQKRYPPKEINALYGYRTKLSMSNQQNWDEGNRYSTRLLLKCGQILLLTGIFITPLMQHISNVNVRMIISVSMIVSGAITTVVLLHYLTERHLKTTFINKTE</sequence>
<evidence type="ECO:0000256" key="1">
    <source>
        <dbReference type="SAM" id="Phobius"/>
    </source>
</evidence>
<evidence type="ECO:0000313" key="2">
    <source>
        <dbReference type="EMBL" id="MFD0795569.1"/>
    </source>
</evidence>
<dbReference type="Proteomes" id="UP001597010">
    <property type="component" value="Unassembled WGS sequence"/>
</dbReference>
<keyword evidence="3" id="KW-1185">Reference proteome</keyword>
<name>A0ABW3AYU5_9SPHI</name>
<proteinExistence type="predicted"/>
<gene>
    <name evidence="2" type="ORF">ACFQZX_18245</name>
</gene>
<feature type="transmembrane region" description="Helical" evidence="1">
    <location>
        <begin position="60"/>
        <end position="83"/>
    </location>
</feature>